<keyword evidence="2" id="KW-1185">Reference proteome</keyword>
<dbReference type="EnsemblMetazoa" id="MESCA002699-RA">
    <property type="protein sequence ID" value="MESCA002699-PA"/>
    <property type="gene ID" value="MESCA002699"/>
</dbReference>
<proteinExistence type="predicted"/>
<dbReference type="Proteomes" id="UP000015102">
    <property type="component" value="Unassembled WGS sequence"/>
</dbReference>
<evidence type="ECO:0000313" key="2">
    <source>
        <dbReference type="Proteomes" id="UP000015102"/>
    </source>
</evidence>
<dbReference type="EMBL" id="CAQQ02192926">
    <property type="status" value="NOT_ANNOTATED_CDS"/>
    <property type="molecule type" value="Genomic_DNA"/>
</dbReference>
<evidence type="ECO:0000313" key="1">
    <source>
        <dbReference type="EnsemblMetazoa" id="MESCA002699-PA"/>
    </source>
</evidence>
<dbReference type="HOGENOM" id="CLU_1505163_0_0_1"/>
<sequence>MDDLFLMKEEVTEDIKMSQDKLHELHDLLTKMSSQFHKKIKEISDNFESQLSLTREELQTGFNNRIQKLENEKSNSEYEQRNKASSNLPANQLCLSSADNSCESSLESAGQPPCSVQPFMSIPQGNYSDDEVHQGAHPLSCRVLGSIWDASTVVDPNAPTPTDLKENFSCFIFKNMSMK</sequence>
<organism evidence="1 2">
    <name type="scientific">Megaselia scalaris</name>
    <name type="common">Humpbacked fly</name>
    <name type="synonym">Phora scalaris</name>
    <dbReference type="NCBI Taxonomy" id="36166"/>
    <lineage>
        <taxon>Eukaryota</taxon>
        <taxon>Metazoa</taxon>
        <taxon>Ecdysozoa</taxon>
        <taxon>Arthropoda</taxon>
        <taxon>Hexapoda</taxon>
        <taxon>Insecta</taxon>
        <taxon>Pterygota</taxon>
        <taxon>Neoptera</taxon>
        <taxon>Endopterygota</taxon>
        <taxon>Diptera</taxon>
        <taxon>Brachycera</taxon>
        <taxon>Muscomorpha</taxon>
        <taxon>Platypezoidea</taxon>
        <taxon>Phoridae</taxon>
        <taxon>Megaseliini</taxon>
        <taxon>Megaselia</taxon>
    </lineage>
</organism>
<name>T1GH16_MEGSC</name>
<dbReference type="AlphaFoldDB" id="T1GH16"/>
<accession>T1GH16</accession>
<reference evidence="2" key="1">
    <citation type="submission" date="2013-02" db="EMBL/GenBank/DDBJ databases">
        <authorList>
            <person name="Hughes D."/>
        </authorList>
    </citation>
    <scope>NUCLEOTIDE SEQUENCE</scope>
    <source>
        <strain>Durham</strain>
        <strain evidence="2">NC isolate 2 -- Noor lab</strain>
    </source>
</reference>
<reference evidence="1" key="2">
    <citation type="submission" date="2015-06" db="UniProtKB">
        <authorList>
            <consortium name="EnsemblMetazoa"/>
        </authorList>
    </citation>
    <scope>IDENTIFICATION</scope>
</reference>
<protein>
    <submittedName>
        <fullName evidence="1">Uncharacterized protein</fullName>
    </submittedName>
</protein>
<dbReference type="EMBL" id="CAQQ02192925">
    <property type="status" value="NOT_ANNOTATED_CDS"/>
    <property type="molecule type" value="Genomic_DNA"/>
</dbReference>